<dbReference type="Proteomes" id="UP000199202">
    <property type="component" value="Unassembled WGS sequence"/>
</dbReference>
<keyword evidence="4" id="KW-1185">Reference proteome</keyword>
<feature type="domain" description="Acyl-CoA thioesterase-like N-terminal HotDog" evidence="1">
    <location>
        <begin position="27"/>
        <end position="108"/>
    </location>
</feature>
<dbReference type="EMBL" id="FNDJ01000005">
    <property type="protein sequence ID" value="SDI40042.1"/>
    <property type="molecule type" value="Genomic_DNA"/>
</dbReference>
<evidence type="ECO:0000313" key="4">
    <source>
        <dbReference type="Proteomes" id="UP000199202"/>
    </source>
</evidence>
<proteinExistence type="predicted"/>
<dbReference type="STRING" id="633440.SAMN05421869_105324"/>
<dbReference type="Pfam" id="PF20789">
    <property type="entry name" value="4HBT_3C"/>
    <property type="match status" value="1"/>
</dbReference>
<dbReference type="Pfam" id="PF13622">
    <property type="entry name" value="4HBT_3"/>
    <property type="match status" value="1"/>
</dbReference>
<organism evidence="3 4">
    <name type="scientific">Nonomuraea jiangxiensis</name>
    <dbReference type="NCBI Taxonomy" id="633440"/>
    <lineage>
        <taxon>Bacteria</taxon>
        <taxon>Bacillati</taxon>
        <taxon>Actinomycetota</taxon>
        <taxon>Actinomycetes</taxon>
        <taxon>Streptosporangiales</taxon>
        <taxon>Streptosporangiaceae</taxon>
        <taxon>Nonomuraea</taxon>
    </lineage>
</organism>
<protein>
    <submittedName>
        <fullName evidence="3">Thioesterase-like superfamily protein</fullName>
    </submittedName>
</protein>
<dbReference type="InterPro" id="IPR042171">
    <property type="entry name" value="Acyl-CoA_hotdog"/>
</dbReference>
<dbReference type="InterPro" id="IPR049450">
    <property type="entry name" value="ACOT8-like_C"/>
</dbReference>
<evidence type="ECO:0000313" key="3">
    <source>
        <dbReference type="EMBL" id="SDI40042.1"/>
    </source>
</evidence>
<dbReference type="AlphaFoldDB" id="A0A1G8K9D4"/>
<feature type="domain" description="Acyl-CoA thioesterase-like C-terminal" evidence="2">
    <location>
        <begin position="132"/>
        <end position="248"/>
    </location>
</feature>
<dbReference type="Gene3D" id="2.40.160.210">
    <property type="entry name" value="Acyl-CoA thioesterase, double hotdog domain"/>
    <property type="match status" value="1"/>
</dbReference>
<dbReference type="OrthoDB" id="1413770at2"/>
<evidence type="ECO:0000259" key="1">
    <source>
        <dbReference type="Pfam" id="PF13622"/>
    </source>
</evidence>
<reference evidence="3 4" key="1">
    <citation type="submission" date="2016-10" db="EMBL/GenBank/DDBJ databases">
        <authorList>
            <person name="de Groot N.N."/>
        </authorList>
    </citation>
    <scope>NUCLEOTIDE SEQUENCE [LARGE SCALE GENOMIC DNA]</scope>
    <source>
        <strain evidence="3 4">CGMCC 4.6533</strain>
    </source>
</reference>
<evidence type="ECO:0000259" key="2">
    <source>
        <dbReference type="Pfam" id="PF20789"/>
    </source>
</evidence>
<name>A0A1G8K9D4_9ACTN</name>
<accession>A0A1G8K9D4</accession>
<gene>
    <name evidence="3" type="ORF">SAMN05421869_105324</name>
</gene>
<dbReference type="InterPro" id="IPR049449">
    <property type="entry name" value="TesB_ACOT8-like_N"/>
</dbReference>
<sequence length="264" mass="28194">MALESDSVSSAFFTLKRDELVPAPHARGPWSPDMLHGRLLGGLAARAIEQRHGRPDLQFARLTVDLFRSSPMLPVTVETTLVRDGRRIRVADATISTDQGVIGRASAVLLRRGEQPEGTQTLVTPAWDEPPPDGPPVRGGGWTPPFDLWRVTGWGEPGPGRVWMRESYPLVDEEPVTPFVRAALAADFASPLSNSATDGLHFINADYTLTLARLPVDDLVGVEATGHLSAAGVATGQVTLHDTTGPFGFCLVTAVANPAPLGGR</sequence>